<dbReference type="PANTHER" id="PTHR30483:SF6">
    <property type="entry name" value="PERIPLASMIC BINDING PROTEIN OF ABC TRANSPORTER FOR NATURAL AMINO ACIDS"/>
    <property type="match status" value="1"/>
</dbReference>
<keyword evidence="2 4" id="KW-0732">Signal</keyword>
<gene>
    <name evidence="6" type="ORF">AABB29_02570</name>
</gene>
<accession>A0ABZ2V4U0</accession>
<evidence type="ECO:0000256" key="4">
    <source>
        <dbReference type="SAM" id="SignalP"/>
    </source>
</evidence>
<sequence>MTTKYLLSTAVAALTLTAGSVSAQDIKVGHLTYHTGEYGGFGEFFDAVTDFALEVINEDPPLGRPLTPIHQDIGTIGEARAARKLVDSENIDILLNAAHNYQSYRDYILDKVDEAGGPLLPSVHGGAIEAEFGGVESEPLFRGSPMDSAQGAAAILHAANAGKQSIVLVATEVAGSQLQKNAGVIAAEKLGMDVLATIDIQPNQPNYRSVVSRIAGLDPDAVVVFSAPADGGAFVKNAAEAGNSWFIVGTQEWQEPGFIQTLTADAAAKHEEVVLAAYSNSGSPAWDYYEPTLNASSHAPQIGDAGNSYAMQYYDLLVSTALAIEKAGTTDSAAWTEAMYEVTGGDGKIVYTYAEGIEAIRAGEAINYDGVTGSMEYTGTGVPAGIFGIFRWQGEESLEQVALVDGDAVLELDQ</sequence>
<keyword evidence="3" id="KW-0029">Amino-acid transport</keyword>
<proteinExistence type="inferred from homology"/>
<reference evidence="7" key="1">
    <citation type="submission" date="2024-04" db="EMBL/GenBank/DDBJ databases">
        <title>Phylogenomic analyses of a clade within the roseobacter group suggest taxonomic reassignments of species of the genera Aestuariivita, Citreicella, Loktanella, Nautella, Pelagibaca, Ruegeria, Thalassobius, Thiobacimonas and Tropicibacter, and the proposal o.</title>
        <authorList>
            <person name="Jeon C.O."/>
        </authorList>
    </citation>
    <scope>NUCLEOTIDE SEQUENCE [LARGE SCALE GENOMIC DNA]</scope>
    <source>
        <strain evidence="7">BS5-3</strain>
    </source>
</reference>
<protein>
    <submittedName>
        <fullName evidence="6">ABC transporter substrate-binding protein</fullName>
    </submittedName>
</protein>
<feature type="domain" description="Leucine-binding protein" evidence="5">
    <location>
        <begin position="26"/>
        <end position="343"/>
    </location>
</feature>
<feature type="chain" id="PRO_5045428164" evidence="4">
    <location>
        <begin position="24"/>
        <end position="414"/>
    </location>
</feature>
<evidence type="ECO:0000256" key="1">
    <source>
        <dbReference type="ARBA" id="ARBA00010062"/>
    </source>
</evidence>
<organism evidence="6 7">
    <name type="scientific">Yoonia phaeophyticola</name>
    <dbReference type="NCBI Taxonomy" id="3137369"/>
    <lineage>
        <taxon>Bacteria</taxon>
        <taxon>Pseudomonadati</taxon>
        <taxon>Pseudomonadota</taxon>
        <taxon>Alphaproteobacteria</taxon>
        <taxon>Rhodobacterales</taxon>
        <taxon>Paracoccaceae</taxon>
        <taxon>Yoonia</taxon>
    </lineage>
</organism>
<dbReference type="Gene3D" id="3.40.50.2300">
    <property type="match status" value="2"/>
</dbReference>
<evidence type="ECO:0000256" key="3">
    <source>
        <dbReference type="ARBA" id="ARBA00022970"/>
    </source>
</evidence>
<keyword evidence="3" id="KW-0813">Transport</keyword>
<evidence type="ECO:0000256" key="2">
    <source>
        <dbReference type="ARBA" id="ARBA00022729"/>
    </source>
</evidence>
<feature type="signal peptide" evidence="4">
    <location>
        <begin position="1"/>
        <end position="23"/>
    </location>
</feature>
<keyword evidence="7" id="KW-1185">Reference proteome</keyword>
<evidence type="ECO:0000313" key="7">
    <source>
        <dbReference type="Proteomes" id="UP001440612"/>
    </source>
</evidence>
<dbReference type="InterPro" id="IPR028081">
    <property type="entry name" value="Leu-bd"/>
</dbReference>
<dbReference type="EMBL" id="CP150951">
    <property type="protein sequence ID" value="WZC49556.1"/>
    <property type="molecule type" value="Genomic_DNA"/>
</dbReference>
<dbReference type="PANTHER" id="PTHR30483">
    <property type="entry name" value="LEUCINE-SPECIFIC-BINDING PROTEIN"/>
    <property type="match status" value="1"/>
</dbReference>
<dbReference type="Proteomes" id="UP001440612">
    <property type="component" value="Chromosome"/>
</dbReference>
<dbReference type="RefSeq" id="WP_341367666.1">
    <property type="nucleotide sequence ID" value="NZ_CP150951.2"/>
</dbReference>
<dbReference type="Pfam" id="PF13458">
    <property type="entry name" value="Peripla_BP_6"/>
    <property type="match status" value="1"/>
</dbReference>
<evidence type="ECO:0000313" key="6">
    <source>
        <dbReference type="EMBL" id="WZC49556.1"/>
    </source>
</evidence>
<evidence type="ECO:0000259" key="5">
    <source>
        <dbReference type="Pfam" id="PF13458"/>
    </source>
</evidence>
<dbReference type="InterPro" id="IPR028082">
    <property type="entry name" value="Peripla_BP_I"/>
</dbReference>
<dbReference type="SUPFAM" id="SSF53822">
    <property type="entry name" value="Periplasmic binding protein-like I"/>
    <property type="match status" value="1"/>
</dbReference>
<comment type="similarity">
    <text evidence="1">Belongs to the leucine-binding protein family.</text>
</comment>
<dbReference type="InterPro" id="IPR051010">
    <property type="entry name" value="BCAA_transport"/>
</dbReference>
<name>A0ABZ2V4U0_9RHOB</name>